<proteinExistence type="predicted"/>
<gene>
    <name evidence="1" type="ORF">QYM36_004221</name>
</gene>
<organism evidence="1 2">
    <name type="scientific">Artemia franciscana</name>
    <name type="common">Brine shrimp</name>
    <name type="synonym">Artemia sanfranciscana</name>
    <dbReference type="NCBI Taxonomy" id="6661"/>
    <lineage>
        <taxon>Eukaryota</taxon>
        <taxon>Metazoa</taxon>
        <taxon>Ecdysozoa</taxon>
        <taxon>Arthropoda</taxon>
        <taxon>Crustacea</taxon>
        <taxon>Branchiopoda</taxon>
        <taxon>Anostraca</taxon>
        <taxon>Artemiidae</taxon>
        <taxon>Artemia</taxon>
    </lineage>
</organism>
<dbReference type="AlphaFoldDB" id="A0AA88HZT7"/>
<accession>A0AA88HZT7</accession>
<protein>
    <submittedName>
        <fullName evidence="1">Uncharacterized protein</fullName>
    </submittedName>
</protein>
<dbReference type="Proteomes" id="UP001187531">
    <property type="component" value="Unassembled WGS sequence"/>
</dbReference>
<evidence type="ECO:0000313" key="1">
    <source>
        <dbReference type="EMBL" id="KAK2720263.1"/>
    </source>
</evidence>
<sequence>MLEFVAWWRILGRPNRNTNPTEVLLKYFYNAPGINQSQGITSLGITSAIIRYHQVESMTVPRWYQLSHNICYNFPEALERQNLVVEEQPSPWQSPVLDKLLRVLFEICLVSTPLSSFAASLTLSVPKVAIPIL</sequence>
<reference evidence="1" key="1">
    <citation type="submission" date="2023-07" db="EMBL/GenBank/DDBJ databases">
        <title>Chromosome-level genome assembly of Artemia franciscana.</title>
        <authorList>
            <person name="Jo E."/>
        </authorList>
    </citation>
    <scope>NUCLEOTIDE SEQUENCE</scope>
    <source>
        <tissue evidence="1">Whole body</tissue>
    </source>
</reference>
<comment type="caution">
    <text evidence="1">The sequence shown here is derived from an EMBL/GenBank/DDBJ whole genome shotgun (WGS) entry which is preliminary data.</text>
</comment>
<dbReference type="EMBL" id="JAVRJZ010000007">
    <property type="protein sequence ID" value="KAK2720263.1"/>
    <property type="molecule type" value="Genomic_DNA"/>
</dbReference>
<name>A0AA88HZT7_ARTSF</name>
<evidence type="ECO:0000313" key="2">
    <source>
        <dbReference type="Proteomes" id="UP001187531"/>
    </source>
</evidence>
<keyword evidence="2" id="KW-1185">Reference proteome</keyword>